<dbReference type="EMBL" id="QZWG01000011">
    <property type="protein sequence ID" value="RZB80137.1"/>
    <property type="molecule type" value="Genomic_DNA"/>
</dbReference>
<protein>
    <submittedName>
        <fullName evidence="1">Uncharacterized protein</fullName>
    </submittedName>
</protein>
<dbReference type="Proteomes" id="UP000289340">
    <property type="component" value="Chromosome 11"/>
</dbReference>
<accession>A0A445I237</accession>
<dbReference type="GO" id="GO:0003677">
    <property type="term" value="F:DNA binding"/>
    <property type="evidence" value="ECO:0007669"/>
    <property type="project" value="InterPro"/>
</dbReference>
<evidence type="ECO:0000313" key="2">
    <source>
        <dbReference type="Proteomes" id="UP000289340"/>
    </source>
</evidence>
<name>A0A445I237_GLYSO</name>
<keyword evidence="2" id="KW-1185">Reference proteome</keyword>
<reference evidence="1 2" key="1">
    <citation type="submission" date="2018-09" db="EMBL/GenBank/DDBJ databases">
        <title>A high-quality reference genome of wild soybean provides a powerful tool to mine soybean genomes.</title>
        <authorList>
            <person name="Xie M."/>
            <person name="Chung C.Y.L."/>
            <person name="Li M.-W."/>
            <person name="Wong F.-L."/>
            <person name="Chan T.-F."/>
            <person name="Lam H.-M."/>
        </authorList>
    </citation>
    <scope>NUCLEOTIDE SEQUENCE [LARGE SCALE GENOMIC DNA]</scope>
    <source>
        <strain evidence="2">cv. W05</strain>
        <tissue evidence="1">Hypocotyl of etiolated seedlings</tissue>
    </source>
</reference>
<dbReference type="GO" id="GO:0046983">
    <property type="term" value="F:protein dimerization activity"/>
    <property type="evidence" value="ECO:0007669"/>
    <property type="project" value="InterPro"/>
</dbReference>
<comment type="caution">
    <text evidence="1">The sequence shown here is derived from an EMBL/GenBank/DDBJ whole genome shotgun (WGS) entry which is preliminary data.</text>
</comment>
<gene>
    <name evidence="1" type="ORF">D0Y65_030051</name>
</gene>
<sequence length="123" mass="13452">MTVLHDDGGTRCSTARQFSKKAMTTSLLNKFGEINTLCDIQACAIIYTPNEPEAKKDVTLLADKNLEITKKNEILQVQEVTLAIENGGETKTEEKQALVANVDAMPNLNGLMTTMRMIGMGSM</sequence>
<evidence type="ECO:0000313" key="1">
    <source>
        <dbReference type="EMBL" id="RZB80137.1"/>
    </source>
</evidence>
<proteinExistence type="predicted"/>
<dbReference type="InterPro" id="IPR036879">
    <property type="entry name" value="TF_MADSbox_sf"/>
</dbReference>
<dbReference type="AlphaFoldDB" id="A0A445I237"/>
<dbReference type="SUPFAM" id="SSF55455">
    <property type="entry name" value="SRF-like"/>
    <property type="match status" value="1"/>
</dbReference>
<organism evidence="1 2">
    <name type="scientific">Glycine soja</name>
    <name type="common">Wild soybean</name>
    <dbReference type="NCBI Taxonomy" id="3848"/>
    <lineage>
        <taxon>Eukaryota</taxon>
        <taxon>Viridiplantae</taxon>
        <taxon>Streptophyta</taxon>
        <taxon>Embryophyta</taxon>
        <taxon>Tracheophyta</taxon>
        <taxon>Spermatophyta</taxon>
        <taxon>Magnoliopsida</taxon>
        <taxon>eudicotyledons</taxon>
        <taxon>Gunneridae</taxon>
        <taxon>Pentapetalae</taxon>
        <taxon>rosids</taxon>
        <taxon>fabids</taxon>
        <taxon>Fabales</taxon>
        <taxon>Fabaceae</taxon>
        <taxon>Papilionoideae</taxon>
        <taxon>50 kb inversion clade</taxon>
        <taxon>NPAAA clade</taxon>
        <taxon>indigoferoid/millettioid clade</taxon>
        <taxon>Phaseoleae</taxon>
        <taxon>Glycine</taxon>
        <taxon>Glycine subgen. Soja</taxon>
    </lineage>
</organism>